<dbReference type="CDD" id="cd01448">
    <property type="entry name" value="TST_Repeat_1"/>
    <property type="match status" value="1"/>
</dbReference>
<dbReference type="PROSITE" id="PS50206">
    <property type="entry name" value="RHODANESE_3"/>
    <property type="match status" value="2"/>
</dbReference>
<dbReference type="FunFam" id="3.40.250.10:FF:000001">
    <property type="entry name" value="Sulfurtransferase"/>
    <property type="match status" value="1"/>
</dbReference>
<keyword evidence="6" id="KW-1185">Reference proteome</keyword>
<keyword evidence="3" id="KW-1133">Transmembrane helix</keyword>
<dbReference type="SMART" id="SM00450">
    <property type="entry name" value="RHOD"/>
    <property type="match status" value="2"/>
</dbReference>
<keyword evidence="3" id="KW-0472">Membrane</keyword>
<dbReference type="EMBL" id="AJYW02000292">
    <property type="protein sequence ID" value="OEE71375.1"/>
    <property type="molecule type" value="Genomic_DNA"/>
</dbReference>
<protein>
    <submittedName>
        <fullName evidence="5">3-mercaptopyruvate sulfurtransferase</fullName>
    </submittedName>
</protein>
<evidence type="ECO:0000256" key="3">
    <source>
        <dbReference type="SAM" id="Phobius"/>
    </source>
</evidence>
<dbReference type="PANTHER" id="PTHR11364">
    <property type="entry name" value="THIOSULFATE SULFERTANSFERASE"/>
    <property type="match status" value="1"/>
</dbReference>
<organism evidence="5 6">
    <name type="scientific">Vibrio genomosp. F6 str. FF-238</name>
    <dbReference type="NCBI Taxonomy" id="1191298"/>
    <lineage>
        <taxon>Bacteria</taxon>
        <taxon>Pseudomonadati</taxon>
        <taxon>Pseudomonadota</taxon>
        <taxon>Gammaproteobacteria</taxon>
        <taxon>Vibrionales</taxon>
        <taxon>Vibrionaceae</taxon>
        <taxon>Vibrio</taxon>
    </lineage>
</organism>
<dbReference type="GO" id="GO:0004792">
    <property type="term" value="F:thiosulfate-cyanide sulfurtransferase activity"/>
    <property type="evidence" value="ECO:0007669"/>
    <property type="project" value="TreeGrafter"/>
</dbReference>
<feature type="domain" description="Rhodanese" evidence="4">
    <location>
        <begin position="16"/>
        <end position="133"/>
    </location>
</feature>
<keyword evidence="5" id="KW-0670">Pyruvate</keyword>
<keyword evidence="1 5" id="KW-0808">Transferase</keyword>
<dbReference type="InterPro" id="IPR036873">
    <property type="entry name" value="Rhodanese-like_dom_sf"/>
</dbReference>
<dbReference type="SUPFAM" id="SSF52821">
    <property type="entry name" value="Rhodanese/Cell cycle control phosphatase"/>
    <property type="match status" value="2"/>
</dbReference>
<feature type="transmembrane region" description="Helical" evidence="3">
    <location>
        <begin position="234"/>
        <end position="254"/>
    </location>
</feature>
<dbReference type="Gene3D" id="3.40.250.10">
    <property type="entry name" value="Rhodanese-like domain"/>
    <property type="match status" value="2"/>
</dbReference>
<feature type="domain" description="Rhodanese" evidence="4">
    <location>
        <begin position="165"/>
        <end position="278"/>
    </location>
</feature>
<dbReference type="InterPro" id="IPR001763">
    <property type="entry name" value="Rhodanese-like_dom"/>
</dbReference>
<dbReference type="RefSeq" id="WP_017054801.1">
    <property type="nucleotide sequence ID" value="NZ_AJYW02000292.1"/>
</dbReference>
<name>A0A1E5CNB3_9VIBR</name>
<proteinExistence type="predicted"/>
<keyword evidence="3" id="KW-0812">Transmembrane</keyword>
<dbReference type="CDD" id="cd01449">
    <property type="entry name" value="TST_Repeat_2"/>
    <property type="match status" value="1"/>
</dbReference>
<evidence type="ECO:0000313" key="5">
    <source>
        <dbReference type="EMBL" id="OEE71375.1"/>
    </source>
</evidence>
<dbReference type="Pfam" id="PF00581">
    <property type="entry name" value="Rhodanese"/>
    <property type="match status" value="2"/>
</dbReference>
<dbReference type="Proteomes" id="UP000094165">
    <property type="component" value="Unassembled WGS sequence"/>
</dbReference>
<accession>A0A1E5CNB3</accession>
<gene>
    <name evidence="5" type="ORF">A130_19040</name>
</gene>
<sequence>MGSPLVTTEWLAQNLNNKNVIVLDASMETVIGKEPLVYQTPTFIPQSRKFDLENVFIDTESAQVHAFPTVDQFTKAAQKLGIQPDSIVVIYDNQGIYSAPRAWWIMQSMGFENSYVLDGGLPKWIEEGKATTDSLEVSSNGADNLITNYQPHRVCTSDFVFDNLTSAKYMVIDARGSERFSGNAAEPREGVRSGHIPNSINLPFAQVLDGLCYKSVKELDELFTVHLKHENKPLIFSCGSGITACIILLAACVVGKMDCRLYDGSWAEWGSCPSLPVNSFSNRT</sequence>
<dbReference type="PANTHER" id="PTHR11364:SF27">
    <property type="entry name" value="SULFURTRANSFERASE"/>
    <property type="match status" value="1"/>
</dbReference>
<comment type="caution">
    <text evidence="5">The sequence shown here is derived from an EMBL/GenBank/DDBJ whole genome shotgun (WGS) entry which is preliminary data.</text>
</comment>
<evidence type="ECO:0000259" key="4">
    <source>
        <dbReference type="PROSITE" id="PS50206"/>
    </source>
</evidence>
<dbReference type="InterPro" id="IPR045078">
    <property type="entry name" value="TST/MPST-like"/>
</dbReference>
<keyword evidence="2" id="KW-0677">Repeat</keyword>
<evidence type="ECO:0000256" key="2">
    <source>
        <dbReference type="ARBA" id="ARBA00022737"/>
    </source>
</evidence>
<evidence type="ECO:0000256" key="1">
    <source>
        <dbReference type="ARBA" id="ARBA00022679"/>
    </source>
</evidence>
<evidence type="ECO:0000313" key="6">
    <source>
        <dbReference type="Proteomes" id="UP000094165"/>
    </source>
</evidence>
<reference evidence="5 6" key="1">
    <citation type="journal article" date="2012" name="Science">
        <title>Ecological populations of bacteria act as socially cohesive units of antibiotic production and resistance.</title>
        <authorList>
            <person name="Cordero O.X."/>
            <person name="Wildschutte H."/>
            <person name="Kirkup B."/>
            <person name="Proehl S."/>
            <person name="Ngo L."/>
            <person name="Hussain F."/>
            <person name="Le Roux F."/>
            <person name="Mincer T."/>
            <person name="Polz M.F."/>
        </authorList>
    </citation>
    <scope>NUCLEOTIDE SEQUENCE [LARGE SCALE GENOMIC DNA]</scope>
    <source>
        <strain evidence="5 6">FF-238</strain>
    </source>
</reference>
<dbReference type="AlphaFoldDB" id="A0A1E5CNB3"/>